<proteinExistence type="predicted"/>
<dbReference type="EMBL" id="CP044420">
    <property type="protein sequence ID" value="QOY42583.1"/>
    <property type="molecule type" value="Genomic_DNA"/>
</dbReference>
<evidence type="ECO:0000256" key="1">
    <source>
        <dbReference type="SAM" id="Phobius"/>
    </source>
</evidence>
<feature type="transmembrane region" description="Helical" evidence="1">
    <location>
        <begin position="696"/>
        <end position="716"/>
    </location>
</feature>
<feature type="transmembrane region" description="Helical" evidence="1">
    <location>
        <begin position="398"/>
        <end position="425"/>
    </location>
</feature>
<keyword evidence="1" id="KW-1133">Transmembrane helix</keyword>
<evidence type="ECO:0000256" key="2">
    <source>
        <dbReference type="SAM" id="SignalP"/>
    </source>
</evidence>
<feature type="transmembrane region" description="Helical" evidence="1">
    <location>
        <begin position="371"/>
        <end position="391"/>
    </location>
</feature>
<keyword evidence="1" id="KW-0472">Membrane</keyword>
<feature type="transmembrane region" description="Helical" evidence="1">
    <location>
        <begin position="445"/>
        <end position="476"/>
    </location>
</feature>
<feature type="transmembrane region" description="Helical" evidence="1">
    <location>
        <begin position="533"/>
        <end position="552"/>
    </location>
</feature>
<gene>
    <name evidence="3" type="ORF">CPATCC_001232</name>
</gene>
<reference evidence="3 4" key="1">
    <citation type="submission" date="2019-09" db="EMBL/GenBank/DDBJ databases">
        <title>Consistent, comparative and evidence-based genome assembly and annotation for Cryptosporidium parvum, C. hominis and C. tyzzeri.</title>
        <authorList>
            <person name="Baptista R.P."/>
            <person name="Li Y."/>
            <person name="Sateriale A."/>
            <person name="Ansell B."/>
            <person name="Jex A."/>
            <person name="Sanders M."/>
            <person name="Brooks K."/>
            <person name="Tracey A."/>
            <person name="Berriman M."/>
            <person name="Striepen B."/>
            <person name="Cotton J.A."/>
            <person name="Kissinger J.C."/>
        </authorList>
    </citation>
    <scope>NUCLEOTIDE SEQUENCE [LARGE SCALE GENOMIC DNA]</scope>
    <source>
        <strain evidence="3 4">IOWA-ATCC</strain>
    </source>
</reference>
<dbReference type="AlphaFoldDB" id="A0A7S7RH50"/>
<evidence type="ECO:0000313" key="4">
    <source>
        <dbReference type="Proteomes" id="UP000593906"/>
    </source>
</evidence>
<dbReference type="Pfam" id="PF04114">
    <property type="entry name" value="Gaa1"/>
    <property type="match status" value="1"/>
</dbReference>
<dbReference type="InterPro" id="IPR007246">
    <property type="entry name" value="Gaa1"/>
</dbReference>
<dbReference type="PANTHER" id="PTHR13304">
    <property type="entry name" value="GLYCOSYLPHOSPHATIDYLINOSITOL ANCHOR ATTACHMENT 1 PROTEIN"/>
    <property type="match status" value="1"/>
</dbReference>
<dbReference type="PANTHER" id="PTHR13304:SF0">
    <property type="entry name" value="GLYCOSYLPHOSPHATIDYLINOSITOL ANCHOR ATTACHMENT 1 PROTEIN"/>
    <property type="match status" value="1"/>
</dbReference>
<dbReference type="Proteomes" id="UP000593906">
    <property type="component" value="Chromosome 3"/>
</dbReference>
<feature type="chain" id="PRO_5031363005" evidence="2">
    <location>
        <begin position="24"/>
        <end position="717"/>
    </location>
</feature>
<dbReference type="GO" id="GO:0016255">
    <property type="term" value="P:attachment of GPI anchor to protein"/>
    <property type="evidence" value="ECO:0007669"/>
    <property type="project" value="TreeGrafter"/>
</dbReference>
<feature type="signal peptide" evidence="2">
    <location>
        <begin position="1"/>
        <end position="23"/>
    </location>
</feature>
<name>A0A7S7RH50_CRYPV</name>
<organism evidence="3 4">
    <name type="scientific">Cryptosporidium parvum</name>
    <dbReference type="NCBI Taxonomy" id="5807"/>
    <lineage>
        <taxon>Eukaryota</taxon>
        <taxon>Sar</taxon>
        <taxon>Alveolata</taxon>
        <taxon>Apicomplexa</taxon>
        <taxon>Conoidasida</taxon>
        <taxon>Coccidia</taxon>
        <taxon>Eucoccidiorida</taxon>
        <taxon>Eimeriorina</taxon>
        <taxon>Cryptosporidiidae</taxon>
        <taxon>Cryptosporidium</taxon>
    </lineage>
</organism>
<accession>A0A7S7RH50</accession>
<dbReference type="VEuPathDB" id="CryptoDB:CPATCC_0033300"/>
<dbReference type="GO" id="GO:0042765">
    <property type="term" value="C:GPI-anchor transamidase complex"/>
    <property type="evidence" value="ECO:0007669"/>
    <property type="project" value="InterPro"/>
</dbReference>
<sequence>MSFTTVGLIRLTLLLIGVLFLLSLPGFDKVTQVKESGFSEGVNKATVDRSIVLEYKKVTQEILTSQKSGNAELVAQSIINSIARDTHCIECDDSGDIDIIKNKNFSSYRYKDLYLLSSGYIAAVVPSKRGDSSEVIIISISFPWKYKDGKDELGSAAGLIIPLSKHFEKIYWTSKDIILLFTDSNIPNSMGINSFLKDLAIDQRLLKYNGRIRTAICIEILSLTPTRVFIDIESMDGLQTNQDFPNSVIREVESSFTYPPISIITRNFWDSIARQAFNKGSYKPHSRFLQNNINSFTLSLVDEFSIANNEIWDHFKDSNDANEFISIFPIQQFEIYKFLEGIVKIQSNLHDELHQSSNKYYFTSYFSTLNFGIYLVPIILMLISFSIGILAQISKESSILLIGIILIACLISITAPIILLVVHLFDKIGNSLFDCSNLSESEYTNLWPLFIALTFVVFFITFFVTSSINIFIKLFNVQKNSSAYKDIINSIKIMNKIFLIAFSIILSTKNFSILVFIIPIILFIIFIMDSSAFRKFIIWTIFLVILLNFCCYKKKGDYYACILSKIAMKTRYFLIDIANILNSKHFIYNLGFDISKAKNSASIWNSVLGNEIFCRNKQYFSAEINNFCNRLSLDGFDQVSKQYKIIKSIPILQWISWVEIKIEKNMCNYNGKNFYEIFTENLFHLFRDDRCLKSTMFKHLLIGLLSPLILALSLTFL</sequence>
<keyword evidence="2" id="KW-0732">Signal</keyword>
<keyword evidence="1" id="KW-0812">Transmembrane</keyword>
<evidence type="ECO:0000313" key="3">
    <source>
        <dbReference type="EMBL" id="QOY42583.1"/>
    </source>
</evidence>
<feature type="transmembrane region" description="Helical" evidence="1">
    <location>
        <begin position="497"/>
        <end position="527"/>
    </location>
</feature>
<protein>
    <submittedName>
        <fullName evidence="3">Uncharacterized protein</fullName>
    </submittedName>
</protein>